<evidence type="ECO:0000313" key="7">
    <source>
        <dbReference type="EMBL" id="GMI90964.1"/>
    </source>
</evidence>
<dbReference type="PANTHER" id="PTHR31279:SF73">
    <property type="entry name" value="OS10G0376400 PROTEIN"/>
    <property type="match status" value="1"/>
</dbReference>
<evidence type="ECO:0000313" key="8">
    <source>
        <dbReference type="Proteomes" id="UP001165190"/>
    </source>
</evidence>
<evidence type="ECO:0000256" key="4">
    <source>
        <dbReference type="ARBA" id="ARBA00022729"/>
    </source>
</evidence>
<evidence type="ECO:0000256" key="6">
    <source>
        <dbReference type="SAM" id="SignalP"/>
    </source>
</evidence>
<dbReference type="PANTHER" id="PTHR31279">
    <property type="entry name" value="PROTEIN EXORDIUM-LIKE 5"/>
    <property type="match status" value="1"/>
</dbReference>
<keyword evidence="2" id="KW-0052">Apoplast</keyword>
<sequence>MGLTKTIPLVIALIYICLVNGCVGARKLNSLYQPPPLALTYHKGELLEGDIPVSILWYGGFSPAQKSIVVDFLQSLNPQKVNSNSSPEKPLVSHWWNTIQTYMKKAGRRDARVVLANQVTDPNCTIGKILKKSQVSELARRVHSEPNGLTLVLTAKDVAVEGFCMSNCGFHGSNAKEKSVFIWVGNSETQCPGQCAWPFHQPIYGPQTPALGAPNGDVGVDGTIINIASLLAGAVTNPYENGYFLGSGGTGQLEVASACPGVYGKGAYPGYAGDVLVDGTTGASYNAQGVNERKYLLPALFDPVISQCSTLV</sequence>
<dbReference type="GO" id="GO:0048046">
    <property type="term" value="C:apoplast"/>
    <property type="evidence" value="ECO:0007669"/>
    <property type="project" value="UniProtKB-SubCell"/>
</dbReference>
<evidence type="ECO:0000256" key="1">
    <source>
        <dbReference type="ARBA" id="ARBA00004271"/>
    </source>
</evidence>
<reference evidence="7" key="1">
    <citation type="submission" date="2023-05" db="EMBL/GenBank/DDBJ databases">
        <title>Genome and transcriptome analyses reveal genes involved in the formation of fine ridges on petal epidermal cells in Hibiscus trionum.</title>
        <authorList>
            <person name="Koshimizu S."/>
            <person name="Masuda S."/>
            <person name="Ishii T."/>
            <person name="Shirasu K."/>
            <person name="Hoshino A."/>
            <person name="Arita M."/>
        </authorList>
    </citation>
    <scope>NUCLEOTIDE SEQUENCE</scope>
    <source>
        <strain evidence="7">Hamamatsu line</strain>
    </source>
</reference>
<dbReference type="AlphaFoldDB" id="A0A9W7M813"/>
<evidence type="ECO:0000256" key="2">
    <source>
        <dbReference type="ARBA" id="ARBA00022523"/>
    </source>
</evidence>
<comment type="subcellular location">
    <subcellularLocation>
        <location evidence="1">Secreted</location>
        <location evidence="1">Extracellular space</location>
        <location evidence="1">Apoplast</location>
    </subcellularLocation>
</comment>
<dbReference type="InterPro" id="IPR006766">
    <property type="entry name" value="EXORDIUM-like"/>
</dbReference>
<name>A0A9W7M813_HIBTR</name>
<comment type="similarity">
    <text evidence="5">Belongs to the EXORDIUM family.</text>
</comment>
<gene>
    <name evidence="7" type="ORF">HRI_002765700</name>
</gene>
<dbReference type="Pfam" id="PF04674">
    <property type="entry name" value="Phi_1"/>
    <property type="match status" value="1"/>
</dbReference>
<feature type="signal peptide" evidence="6">
    <location>
        <begin position="1"/>
        <end position="24"/>
    </location>
</feature>
<organism evidence="7 8">
    <name type="scientific">Hibiscus trionum</name>
    <name type="common">Flower of an hour</name>
    <dbReference type="NCBI Taxonomy" id="183268"/>
    <lineage>
        <taxon>Eukaryota</taxon>
        <taxon>Viridiplantae</taxon>
        <taxon>Streptophyta</taxon>
        <taxon>Embryophyta</taxon>
        <taxon>Tracheophyta</taxon>
        <taxon>Spermatophyta</taxon>
        <taxon>Magnoliopsida</taxon>
        <taxon>eudicotyledons</taxon>
        <taxon>Gunneridae</taxon>
        <taxon>Pentapetalae</taxon>
        <taxon>rosids</taxon>
        <taxon>malvids</taxon>
        <taxon>Malvales</taxon>
        <taxon>Malvaceae</taxon>
        <taxon>Malvoideae</taxon>
        <taxon>Hibiscus</taxon>
    </lineage>
</organism>
<protein>
    <submittedName>
        <fullName evidence="7">EXORDIUM like 2</fullName>
    </submittedName>
</protein>
<dbReference type="EMBL" id="BSYR01000024">
    <property type="protein sequence ID" value="GMI90964.1"/>
    <property type="molecule type" value="Genomic_DNA"/>
</dbReference>
<comment type="caution">
    <text evidence="7">The sequence shown here is derived from an EMBL/GenBank/DDBJ whole genome shotgun (WGS) entry which is preliminary data.</text>
</comment>
<keyword evidence="8" id="KW-1185">Reference proteome</keyword>
<keyword evidence="4 6" id="KW-0732">Signal</keyword>
<dbReference type="Proteomes" id="UP001165190">
    <property type="component" value="Unassembled WGS sequence"/>
</dbReference>
<feature type="chain" id="PRO_5040882196" evidence="6">
    <location>
        <begin position="25"/>
        <end position="312"/>
    </location>
</feature>
<dbReference type="OrthoDB" id="2017091at2759"/>
<keyword evidence="3" id="KW-0964">Secreted</keyword>
<evidence type="ECO:0000256" key="3">
    <source>
        <dbReference type="ARBA" id="ARBA00022525"/>
    </source>
</evidence>
<accession>A0A9W7M813</accession>
<evidence type="ECO:0000256" key="5">
    <source>
        <dbReference type="ARBA" id="ARBA00023591"/>
    </source>
</evidence>
<proteinExistence type="inferred from homology"/>